<protein>
    <recommendedName>
        <fullName evidence="3">Single-stranded DNA-binding protein</fullName>
    </recommendedName>
</protein>
<dbReference type="EMBL" id="NBTY01000197">
    <property type="protein sequence ID" value="OTP67332.1"/>
    <property type="molecule type" value="Genomic_DNA"/>
</dbReference>
<evidence type="ECO:0008006" key="3">
    <source>
        <dbReference type="Google" id="ProtNLM"/>
    </source>
</evidence>
<dbReference type="Proteomes" id="UP000194546">
    <property type="component" value="Unassembled WGS sequence"/>
</dbReference>
<sequence>MAIDVLLTGSVTNLATLGRNRVPMMKVAIEARDGNNIRVAVICVTENAFLIDQFKTLCIGDSVCVRGHAIIPFGHETKGAIARIKVLVTDLLVLVPVEQTIGATQ</sequence>
<gene>
    <name evidence="1" type="ORF">PAMC26510_31685</name>
</gene>
<evidence type="ECO:0000313" key="1">
    <source>
        <dbReference type="EMBL" id="OTP67332.1"/>
    </source>
</evidence>
<evidence type="ECO:0000313" key="2">
    <source>
        <dbReference type="Proteomes" id="UP000194546"/>
    </source>
</evidence>
<dbReference type="AlphaFoldDB" id="A0A242M8V1"/>
<proteinExistence type="predicted"/>
<organism evidence="1 2">
    <name type="scientific">Caballeronia sordidicola</name>
    <name type="common">Burkholderia sordidicola</name>
    <dbReference type="NCBI Taxonomy" id="196367"/>
    <lineage>
        <taxon>Bacteria</taxon>
        <taxon>Pseudomonadati</taxon>
        <taxon>Pseudomonadota</taxon>
        <taxon>Betaproteobacteria</taxon>
        <taxon>Burkholderiales</taxon>
        <taxon>Burkholderiaceae</taxon>
        <taxon>Caballeronia</taxon>
    </lineage>
</organism>
<name>A0A242M8V1_CABSO</name>
<reference evidence="1 2" key="1">
    <citation type="submission" date="2017-03" db="EMBL/GenBank/DDBJ databases">
        <title>Genome analysis of strain PAMC 26510.</title>
        <authorList>
            <person name="Oh H.-M."/>
            <person name="Yang J.-A."/>
        </authorList>
    </citation>
    <scope>NUCLEOTIDE SEQUENCE [LARGE SCALE GENOMIC DNA]</scope>
    <source>
        <strain evidence="1 2">PAMC 26510</strain>
    </source>
</reference>
<accession>A0A242M8V1</accession>
<comment type="caution">
    <text evidence="1">The sequence shown here is derived from an EMBL/GenBank/DDBJ whole genome shotgun (WGS) entry which is preliminary data.</text>
</comment>
<dbReference type="RefSeq" id="WP_086383372.1">
    <property type="nucleotide sequence ID" value="NZ_NBTY01000197.1"/>
</dbReference>